<evidence type="ECO:0000313" key="1">
    <source>
        <dbReference type="EMBL" id="KTD37701.1"/>
    </source>
</evidence>
<proteinExistence type="predicted"/>
<dbReference type="Proteomes" id="UP000054725">
    <property type="component" value="Unassembled WGS sequence"/>
</dbReference>
<organism evidence="1 2">
    <name type="scientific">Legionella nautarum</name>
    <dbReference type="NCBI Taxonomy" id="45070"/>
    <lineage>
        <taxon>Bacteria</taxon>
        <taxon>Pseudomonadati</taxon>
        <taxon>Pseudomonadota</taxon>
        <taxon>Gammaproteobacteria</taxon>
        <taxon>Legionellales</taxon>
        <taxon>Legionellaceae</taxon>
        <taxon>Legionella</taxon>
    </lineage>
</organism>
<dbReference type="PATRIC" id="fig|45070.6.peg.671"/>
<accession>A0A0W0WZG4</accession>
<sequence>MEGIFVEIFSQIWVLVESFSKRRVEELNYNKSDYLVIRLIKENCRLLLIDSLNPGKYNSLILTHCLYGPRRFCKRYF</sequence>
<keyword evidence="2" id="KW-1185">Reference proteome</keyword>
<dbReference type="AlphaFoldDB" id="A0A0W0WZG4"/>
<gene>
    <name evidence="1" type="ORF">Lnau_0632</name>
</gene>
<dbReference type="EMBL" id="LNYO01000010">
    <property type="protein sequence ID" value="KTD37701.1"/>
    <property type="molecule type" value="Genomic_DNA"/>
</dbReference>
<reference evidence="1 2" key="1">
    <citation type="submission" date="2015-11" db="EMBL/GenBank/DDBJ databases">
        <title>Genomic analysis of 38 Legionella species identifies large and diverse effector repertoires.</title>
        <authorList>
            <person name="Burstein D."/>
            <person name="Amaro F."/>
            <person name="Zusman T."/>
            <person name="Lifshitz Z."/>
            <person name="Cohen O."/>
            <person name="Gilbert J.A."/>
            <person name="Pupko T."/>
            <person name="Shuman H.A."/>
            <person name="Segal G."/>
        </authorList>
    </citation>
    <scope>NUCLEOTIDE SEQUENCE [LARGE SCALE GENOMIC DNA]</scope>
    <source>
        <strain evidence="1 2">ATCC 49506</strain>
    </source>
</reference>
<comment type="caution">
    <text evidence="1">The sequence shown here is derived from an EMBL/GenBank/DDBJ whole genome shotgun (WGS) entry which is preliminary data.</text>
</comment>
<evidence type="ECO:0000313" key="2">
    <source>
        <dbReference type="Proteomes" id="UP000054725"/>
    </source>
</evidence>
<protein>
    <submittedName>
        <fullName evidence="1">Uncharacterized protein</fullName>
    </submittedName>
</protein>
<name>A0A0W0WZG4_9GAMM</name>